<organism evidence="6 7">
    <name type="scientific">Rhipicephalus microplus</name>
    <name type="common">Cattle tick</name>
    <name type="synonym">Boophilus microplus</name>
    <dbReference type="NCBI Taxonomy" id="6941"/>
    <lineage>
        <taxon>Eukaryota</taxon>
        <taxon>Metazoa</taxon>
        <taxon>Ecdysozoa</taxon>
        <taxon>Arthropoda</taxon>
        <taxon>Chelicerata</taxon>
        <taxon>Arachnida</taxon>
        <taxon>Acari</taxon>
        <taxon>Parasitiformes</taxon>
        <taxon>Ixodida</taxon>
        <taxon>Ixodoidea</taxon>
        <taxon>Ixodidae</taxon>
        <taxon>Rhipicephalinae</taxon>
        <taxon>Rhipicephalus</taxon>
        <taxon>Boophilus</taxon>
    </lineage>
</organism>
<dbReference type="PANTHER" id="PTHR22812">
    <property type="entry name" value="CHROMOBOX PROTEIN"/>
    <property type="match status" value="1"/>
</dbReference>
<sequence length="129" mass="14102">MEQEEAAGVCSSAVFLYCAAQQRSENSPGAKASGTAEEPRRKKSRTASEVRRPSEEETQPRGFDRGLEAERIIGATVSSGQLIFLIKWKNTDAADLVPSRLATVKCPRLVIQFLIQGEVELAHKLKCGI</sequence>
<reference evidence="6" key="2">
    <citation type="submission" date="2021-09" db="EMBL/GenBank/DDBJ databases">
        <authorList>
            <person name="Jia N."/>
            <person name="Wang J."/>
            <person name="Shi W."/>
            <person name="Du L."/>
            <person name="Sun Y."/>
            <person name="Zhan W."/>
            <person name="Jiang J."/>
            <person name="Wang Q."/>
            <person name="Zhang B."/>
            <person name="Ji P."/>
            <person name="Sakyi L.B."/>
            <person name="Cui X."/>
            <person name="Yuan T."/>
            <person name="Jiang B."/>
            <person name="Yang W."/>
            <person name="Lam T.T.-Y."/>
            <person name="Chang Q."/>
            <person name="Ding S."/>
            <person name="Wang X."/>
            <person name="Zhu J."/>
            <person name="Ruan X."/>
            <person name="Zhao L."/>
            <person name="Wei J."/>
            <person name="Que T."/>
            <person name="Du C."/>
            <person name="Cheng J."/>
            <person name="Dai P."/>
            <person name="Han X."/>
            <person name="Huang E."/>
            <person name="Gao Y."/>
            <person name="Liu J."/>
            <person name="Shao H."/>
            <person name="Ye R."/>
            <person name="Li L."/>
            <person name="Wei W."/>
            <person name="Wang X."/>
            <person name="Wang C."/>
            <person name="Huo Q."/>
            <person name="Li W."/>
            <person name="Guo W."/>
            <person name="Chen H."/>
            <person name="Chen S."/>
            <person name="Zhou L."/>
            <person name="Zhou L."/>
            <person name="Ni X."/>
            <person name="Tian J."/>
            <person name="Zhou Y."/>
            <person name="Sheng Y."/>
            <person name="Liu T."/>
            <person name="Pan Y."/>
            <person name="Xia L."/>
            <person name="Li J."/>
            <person name="Zhao F."/>
            <person name="Cao W."/>
        </authorList>
    </citation>
    <scope>NUCLEOTIDE SEQUENCE</scope>
    <source>
        <strain evidence="6">Rmic-2018</strain>
        <tissue evidence="6">Larvae</tissue>
    </source>
</reference>
<accession>A0A9J6EIX2</accession>
<name>A0A9J6EIX2_RHIMP</name>
<proteinExistence type="predicted"/>
<comment type="subcellular location">
    <subcellularLocation>
        <location evidence="1">Nucleus</location>
    </subcellularLocation>
</comment>
<dbReference type="PROSITE" id="PS50013">
    <property type="entry name" value="CHROMO_2"/>
    <property type="match status" value="1"/>
</dbReference>
<keyword evidence="2" id="KW-0677">Repeat</keyword>
<dbReference type="InterPro" id="IPR016197">
    <property type="entry name" value="Chromo-like_dom_sf"/>
</dbReference>
<evidence type="ECO:0000256" key="2">
    <source>
        <dbReference type="ARBA" id="ARBA00022737"/>
    </source>
</evidence>
<dbReference type="GO" id="GO:0005634">
    <property type="term" value="C:nucleus"/>
    <property type="evidence" value="ECO:0007669"/>
    <property type="project" value="UniProtKB-SubCell"/>
</dbReference>
<dbReference type="VEuPathDB" id="VectorBase:LOC119172304"/>
<dbReference type="CDD" id="cd00034">
    <property type="entry name" value="CSD"/>
    <property type="match status" value="1"/>
</dbReference>
<dbReference type="InterPro" id="IPR051219">
    <property type="entry name" value="Heterochromatin_chromo-domain"/>
</dbReference>
<dbReference type="InterPro" id="IPR000953">
    <property type="entry name" value="Chromo/chromo_shadow_dom"/>
</dbReference>
<comment type="caution">
    <text evidence="6">The sequence shown here is derived from an EMBL/GenBank/DDBJ whole genome shotgun (WGS) entry which is preliminary data.</text>
</comment>
<reference evidence="6" key="1">
    <citation type="journal article" date="2020" name="Cell">
        <title>Large-Scale Comparative Analyses of Tick Genomes Elucidate Their Genetic Diversity and Vector Capacities.</title>
        <authorList>
            <consortium name="Tick Genome and Microbiome Consortium (TIGMIC)"/>
            <person name="Jia N."/>
            <person name="Wang J."/>
            <person name="Shi W."/>
            <person name="Du L."/>
            <person name="Sun Y."/>
            <person name="Zhan W."/>
            <person name="Jiang J.F."/>
            <person name="Wang Q."/>
            <person name="Zhang B."/>
            <person name="Ji P."/>
            <person name="Bell-Sakyi L."/>
            <person name="Cui X.M."/>
            <person name="Yuan T.T."/>
            <person name="Jiang B.G."/>
            <person name="Yang W.F."/>
            <person name="Lam T.T."/>
            <person name="Chang Q.C."/>
            <person name="Ding S.J."/>
            <person name="Wang X.J."/>
            <person name="Zhu J.G."/>
            <person name="Ruan X.D."/>
            <person name="Zhao L."/>
            <person name="Wei J.T."/>
            <person name="Ye R.Z."/>
            <person name="Que T.C."/>
            <person name="Du C.H."/>
            <person name="Zhou Y.H."/>
            <person name="Cheng J.X."/>
            <person name="Dai P.F."/>
            <person name="Guo W.B."/>
            <person name="Han X.H."/>
            <person name="Huang E.J."/>
            <person name="Li L.F."/>
            <person name="Wei W."/>
            <person name="Gao Y.C."/>
            <person name="Liu J.Z."/>
            <person name="Shao H.Z."/>
            <person name="Wang X."/>
            <person name="Wang C.C."/>
            <person name="Yang T.C."/>
            <person name="Huo Q.B."/>
            <person name="Li W."/>
            <person name="Chen H.Y."/>
            <person name="Chen S.E."/>
            <person name="Zhou L.G."/>
            <person name="Ni X.B."/>
            <person name="Tian J.H."/>
            <person name="Sheng Y."/>
            <person name="Liu T."/>
            <person name="Pan Y.S."/>
            <person name="Xia L.Y."/>
            <person name="Li J."/>
            <person name="Zhao F."/>
            <person name="Cao W.C."/>
        </authorList>
    </citation>
    <scope>NUCLEOTIDE SEQUENCE</scope>
    <source>
        <strain evidence="6">Rmic-2018</strain>
    </source>
</reference>
<dbReference type="EMBL" id="JABSTU010000004">
    <property type="protein sequence ID" value="KAH8034411.1"/>
    <property type="molecule type" value="Genomic_DNA"/>
</dbReference>
<evidence type="ECO:0000313" key="6">
    <source>
        <dbReference type="EMBL" id="KAH8034411.1"/>
    </source>
</evidence>
<dbReference type="AlphaFoldDB" id="A0A9J6EIX2"/>
<keyword evidence="3" id="KW-0539">Nucleus</keyword>
<evidence type="ECO:0000256" key="1">
    <source>
        <dbReference type="ARBA" id="ARBA00004123"/>
    </source>
</evidence>
<feature type="domain" description="Chromo" evidence="5">
    <location>
        <begin position="67"/>
        <end position="113"/>
    </location>
</feature>
<gene>
    <name evidence="6" type="ORF">HPB51_023659</name>
</gene>
<evidence type="ECO:0000313" key="7">
    <source>
        <dbReference type="Proteomes" id="UP000821866"/>
    </source>
</evidence>
<keyword evidence="7" id="KW-1185">Reference proteome</keyword>
<dbReference type="Gene3D" id="2.40.50.40">
    <property type="match status" value="1"/>
</dbReference>
<dbReference type="Pfam" id="PF01393">
    <property type="entry name" value="Chromo_shadow"/>
    <property type="match status" value="1"/>
</dbReference>
<feature type="compositionally biased region" description="Basic and acidic residues" evidence="4">
    <location>
        <begin position="46"/>
        <end position="65"/>
    </location>
</feature>
<dbReference type="Proteomes" id="UP000821866">
    <property type="component" value="Chromosome 2"/>
</dbReference>
<dbReference type="GO" id="GO:0005694">
    <property type="term" value="C:chromosome"/>
    <property type="evidence" value="ECO:0007669"/>
    <property type="project" value="UniProtKB-ARBA"/>
</dbReference>
<evidence type="ECO:0000256" key="3">
    <source>
        <dbReference type="ARBA" id="ARBA00023242"/>
    </source>
</evidence>
<evidence type="ECO:0000256" key="4">
    <source>
        <dbReference type="SAM" id="MobiDB-lite"/>
    </source>
</evidence>
<evidence type="ECO:0000259" key="5">
    <source>
        <dbReference type="PROSITE" id="PS50013"/>
    </source>
</evidence>
<dbReference type="SMART" id="SM00300">
    <property type="entry name" value="ChSh"/>
    <property type="match status" value="1"/>
</dbReference>
<dbReference type="InterPro" id="IPR008251">
    <property type="entry name" value="Chromo_shadow_dom"/>
</dbReference>
<protein>
    <recommendedName>
        <fullName evidence="5">Chromo domain-containing protein</fullName>
    </recommendedName>
</protein>
<dbReference type="SUPFAM" id="SSF54160">
    <property type="entry name" value="Chromo domain-like"/>
    <property type="match status" value="1"/>
</dbReference>
<dbReference type="FunFam" id="2.40.50.40:FF:000031">
    <property type="entry name" value="Heterochromatin protein 1"/>
    <property type="match status" value="1"/>
</dbReference>
<feature type="region of interest" description="Disordered" evidence="4">
    <location>
        <begin position="22"/>
        <end position="65"/>
    </location>
</feature>